<keyword evidence="1" id="KW-0732">Signal</keyword>
<evidence type="ECO:0000313" key="3">
    <source>
        <dbReference type="Proteomes" id="UP001595075"/>
    </source>
</evidence>
<gene>
    <name evidence="2" type="ORF">VTL71DRAFT_8856</name>
</gene>
<dbReference type="Proteomes" id="UP001595075">
    <property type="component" value="Unassembled WGS sequence"/>
</dbReference>
<evidence type="ECO:0000256" key="1">
    <source>
        <dbReference type="SAM" id="SignalP"/>
    </source>
</evidence>
<protein>
    <submittedName>
        <fullName evidence="2">Uncharacterized protein</fullName>
    </submittedName>
</protein>
<evidence type="ECO:0000313" key="2">
    <source>
        <dbReference type="EMBL" id="KAL2060804.1"/>
    </source>
</evidence>
<accession>A0ABR4BT41</accession>
<comment type="caution">
    <text evidence="2">The sequence shown here is derived from an EMBL/GenBank/DDBJ whole genome shotgun (WGS) entry which is preliminary data.</text>
</comment>
<feature type="signal peptide" evidence="1">
    <location>
        <begin position="1"/>
        <end position="18"/>
    </location>
</feature>
<feature type="chain" id="PRO_5047325938" evidence="1">
    <location>
        <begin position="19"/>
        <end position="292"/>
    </location>
</feature>
<keyword evidence="3" id="KW-1185">Reference proteome</keyword>
<organism evidence="2 3">
    <name type="scientific">Oculimacula yallundae</name>
    <dbReference type="NCBI Taxonomy" id="86028"/>
    <lineage>
        <taxon>Eukaryota</taxon>
        <taxon>Fungi</taxon>
        <taxon>Dikarya</taxon>
        <taxon>Ascomycota</taxon>
        <taxon>Pezizomycotina</taxon>
        <taxon>Leotiomycetes</taxon>
        <taxon>Helotiales</taxon>
        <taxon>Ploettnerulaceae</taxon>
        <taxon>Oculimacula</taxon>
    </lineage>
</organism>
<dbReference type="EMBL" id="JAZHXI010000020">
    <property type="protein sequence ID" value="KAL2060804.1"/>
    <property type="molecule type" value="Genomic_DNA"/>
</dbReference>
<name>A0ABR4BT41_9HELO</name>
<proteinExistence type="predicted"/>
<sequence>MQLQTILLALLGCLSTQAASSCSKGYSICTPPGATSISTPQINTPEFPNLYTNILDSSLPRLKLKRSEPSAGTASLCCNALLSCLLMANVNIPFCYDKFTTNFFLPDGSYGTLVGGAYKSSKGDTANLTSGEYVLVNGEKGNIYSTGTPTATLPLPSQFTGTGIGSAIPASSLGREITITYTTTIPGITKAAVTISPSTTVSVAQKTILYPVTVSGSMIATTSISTFTVPVTVPGTTVSGKTVAGELTTITTTIDAAAASSTSGTKQNQARRMAPLIVKGWMFLIPGLFFVR</sequence>
<reference evidence="2 3" key="1">
    <citation type="journal article" date="2024" name="Commun. Biol.">
        <title>Comparative genomic analysis of thermophilic fungi reveals convergent evolutionary adaptations and gene losses.</title>
        <authorList>
            <person name="Steindorff A.S."/>
            <person name="Aguilar-Pontes M.V."/>
            <person name="Robinson A.J."/>
            <person name="Andreopoulos B."/>
            <person name="LaButti K."/>
            <person name="Kuo A."/>
            <person name="Mondo S."/>
            <person name="Riley R."/>
            <person name="Otillar R."/>
            <person name="Haridas S."/>
            <person name="Lipzen A."/>
            <person name="Grimwood J."/>
            <person name="Schmutz J."/>
            <person name="Clum A."/>
            <person name="Reid I.D."/>
            <person name="Moisan M.C."/>
            <person name="Butler G."/>
            <person name="Nguyen T.T.M."/>
            <person name="Dewar K."/>
            <person name="Conant G."/>
            <person name="Drula E."/>
            <person name="Henrissat B."/>
            <person name="Hansel C."/>
            <person name="Singer S."/>
            <person name="Hutchinson M.I."/>
            <person name="de Vries R.P."/>
            <person name="Natvig D.O."/>
            <person name="Powell A.J."/>
            <person name="Tsang A."/>
            <person name="Grigoriev I.V."/>
        </authorList>
    </citation>
    <scope>NUCLEOTIDE SEQUENCE [LARGE SCALE GENOMIC DNA]</scope>
    <source>
        <strain evidence="2 3">CBS 494.80</strain>
    </source>
</reference>